<dbReference type="KEGG" id="pbd:PBOR_21970"/>
<gene>
    <name evidence="1" type="ORF">PBOR_21970</name>
</gene>
<protein>
    <submittedName>
        <fullName evidence="1">Uncharacterized protein</fullName>
    </submittedName>
</protein>
<reference evidence="1" key="1">
    <citation type="submission" date="2014-08" db="EMBL/GenBank/DDBJ databases">
        <title>Comparative genomics of the Paenibacillus odorifer group.</title>
        <authorList>
            <person name="den Bakker H.C."/>
            <person name="Tsai Y.-C.Y.-C."/>
            <person name="Martin N."/>
            <person name="Korlach J."/>
            <person name="Wiedmann M."/>
        </authorList>
    </citation>
    <scope>NUCLEOTIDE SEQUENCE [LARGE SCALE GENOMIC DNA]</scope>
    <source>
        <strain evidence="1">DSM 13188</strain>
    </source>
</reference>
<dbReference type="Proteomes" id="UP000029518">
    <property type="component" value="Chromosome"/>
</dbReference>
<dbReference type="HOGENOM" id="CLU_1359283_0_0_9"/>
<evidence type="ECO:0000313" key="2">
    <source>
        <dbReference type="Proteomes" id="UP000029518"/>
    </source>
</evidence>
<keyword evidence="2" id="KW-1185">Reference proteome</keyword>
<name>A0A089MS74_PAEBO</name>
<evidence type="ECO:0000313" key="1">
    <source>
        <dbReference type="EMBL" id="AIQ59314.1"/>
    </source>
</evidence>
<dbReference type="RefSeq" id="WP_042215066.1">
    <property type="nucleotide sequence ID" value="NZ_CP009285.1"/>
</dbReference>
<dbReference type="EMBL" id="CP009285">
    <property type="protein sequence ID" value="AIQ59314.1"/>
    <property type="molecule type" value="Genomic_DNA"/>
</dbReference>
<sequence>MEQLKFRLKELEPPEPVTIMNSPEEAEAAAHLPADTISISRVIQEGTRIPFFIIKNDPLYQRPMYEQHWHSTYSGGRWSYMPMRIQYALHRLFTTYDIGLSSQYDFQQNVGVQFPLFQNKTDLDLYIIAFQTEITAVYTKGNQVVVTGTPKHAGVQVATIKTGNLHPSDLKKVLLIQLATPQGDELDYSYIGYAQPDFWSQQIRKRKEREE</sequence>
<dbReference type="AlphaFoldDB" id="A0A089MS74"/>
<proteinExistence type="predicted"/>
<organism evidence="1 2">
    <name type="scientific">Paenibacillus borealis</name>
    <dbReference type="NCBI Taxonomy" id="160799"/>
    <lineage>
        <taxon>Bacteria</taxon>
        <taxon>Bacillati</taxon>
        <taxon>Bacillota</taxon>
        <taxon>Bacilli</taxon>
        <taxon>Bacillales</taxon>
        <taxon>Paenibacillaceae</taxon>
        <taxon>Paenibacillus</taxon>
    </lineage>
</organism>
<dbReference type="OrthoDB" id="1737435at2"/>
<accession>A0A089MS74</accession>